<dbReference type="Gene3D" id="2.130.10.10">
    <property type="entry name" value="YVTN repeat-like/Quinoprotein amine dehydrogenase"/>
    <property type="match status" value="1"/>
</dbReference>
<accession>A0AAF3F3H1</accession>
<reference evidence="3" key="1">
    <citation type="submission" date="2024-02" db="UniProtKB">
        <authorList>
            <consortium name="WormBaseParasite"/>
        </authorList>
    </citation>
    <scope>IDENTIFICATION</scope>
</reference>
<dbReference type="WBParaSite" id="MBELARI_LOCUS21114">
    <property type="protein sequence ID" value="MBELARI_LOCUS21114"/>
    <property type="gene ID" value="MBELARI_LOCUS21114"/>
</dbReference>
<name>A0AAF3F3H1_9BILA</name>
<dbReference type="Proteomes" id="UP000887575">
    <property type="component" value="Unassembled WGS sequence"/>
</dbReference>
<dbReference type="AlphaFoldDB" id="A0AAF3F3H1"/>
<proteinExistence type="predicted"/>
<dbReference type="SUPFAM" id="SSF50978">
    <property type="entry name" value="WD40 repeat-like"/>
    <property type="match status" value="1"/>
</dbReference>
<evidence type="ECO:0000256" key="1">
    <source>
        <dbReference type="SAM" id="MobiDB-lite"/>
    </source>
</evidence>
<feature type="region of interest" description="Disordered" evidence="1">
    <location>
        <begin position="21"/>
        <end position="61"/>
    </location>
</feature>
<evidence type="ECO:0000313" key="2">
    <source>
        <dbReference type="Proteomes" id="UP000887575"/>
    </source>
</evidence>
<sequence>MKFEDCDLSSVTIESTWKEAKKTTQEMAMGTDQQNLKEIGTDPMKFPEKETQTDERTKNDRGDIRGKIEEKIHTHSSGVCPQSAAFSSTGILAVGNANGDVIIAQGESLLSTNKIHSLSVSYLCWTTSTTLITTSLDGSITQSNLKGNRLEIIKTKSLSVSDLPSKHRKASSSSKALLDVRLFNGATQCSVSPQDGATRIHSIDGTLLDAVRIEAQMFETMNGNLLILSDRETLVFYNVDEKKEVYREKLATQALAANSQDEIFLIDAKNNILCFKVARK</sequence>
<protein>
    <submittedName>
        <fullName evidence="3">Uncharacterized protein</fullName>
    </submittedName>
</protein>
<organism evidence="2 3">
    <name type="scientific">Mesorhabditis belari</name>
    <dbReference type="NCBI Taxonomy" id="2138241"/>
    <lineage>
        <taxon>Eukaryota</taxon>
        <taxon>Metazoa</taxon>
        <taxon>Ecdysozoa</taxon>
        <taxon>Nematoda</taxon>
        <taxon>Chromadorea</taxon>
        <taxon>Rhabditida</taxon>
        <taxon>Rhabditina</taxon>
        <taxon>Rhabditomorpha</taxon>
        <taxon>Rhabditoidea</taxon>
        <taxon>Rhabditidae</taxon>
        <taxon>Mesorhabditinae</taxon>
        <taxon>Mesorhabditis</taxon>
    </lineage>
</organism>
<evidence type="ECO:0000313" key="3">
    <source>
        <dbReference type="WBParaSite" id="MBELARI_LOCUS21114"/>
    </source>
</evidence>
<feature type="compositionally biased region" description="Basic and acidic residues" evidence="1">
    <location>
        <begin position="45"/>
        <end position="61"/>
    </location>
</feature>
<dbReference type="InterPro" id="IPR036322">
    <property type="entry name" value="WD40_repeat_dom_sf"/>
</dbReference>
<dbReference type="InterPro" id="IPR015943">
    <property type="entry name" value="WD40/YVTN_repeat-like_dom_sf"/>
</dbReference>
<keyword evidence="2" id="KW-1185">Reference proteome</keyword>